<dbReference type="GO" id="GO:0016020">
    <property type="term" value="C:membrane"/>
    <property type="evidence" value="ECO:0007669"/>
    <property type="project" value="UniProtKB-SubCell"/>
</dbReference>
<keyword evidence="3 6" id="KW-1133">Transmembrane helix</keyword>
<name>A0A811L0L7_9BILA</name>
<evidence type="ECO:0000256" key="6">
    <source>
        <dbReference type="SAM" id="Phobius"/>
    </source>
</evidence>
<dbReference type="EMBL" id="CAJFCW020000004">
    <property type="protein sequence ID" value="CAG9114592.1"/>
    <property type="molecule type" value="Genomic_DNA"/>
</dbReference>
<accession>A0A811L0L7</accession>
<evidence type="ECO:0000313" key="8">
    <source>
        <dbReference type="EMBL" id="CAD5221109.1"/>
    </source>
</evidence>
<feature type="transmembrane region" description="Helical" evidence="6">
    <location>
        <begin position="154"/>
        <end position="178"/>
    </location>
</feature>
<dbReference type="PROSITE" id="PS50262">
    <property type="entry name" value="G_PROTEIN_RECEP_F1_2"/>
    <property type="match status" value="1"/>
</dbReference>
<dbReference type="InterPro" id="IPR017452">
    <property type="entry name" value="GPCR_Rhodpsn_7TM"/>
</dbReference>
<dbReference type="EMBL" id="CAJFDH010000004">
    <property type="protein sequence ID" value="CAD5221109.1"/>
    <property type="molecule type" value="Genomic_DNA"/>
</dbReference>
<feature type="domain" description="G-protein coupled receptors family 1 profile" evidence="7">
    <location>
        <begin position="81"/>
        <end position="469"/>
    </location>
</feature>
<feature type="transmembrane region" description="Helical" evidence="6">
    <location>
        <begin position="69"/>
        <end position="90"/>
    </location>
</feature>
<comment type="subcellular location">
    <subcellularLocation>
        <location evidence="1">Membrane</location>
    </subcellularLocation>
</comment>
<feature type="transmembrane region" description="Helical" evidence="6">
    <location>
        <begin position="449"/>
        <end position="474"/>
    </location>
</feature>
<feature type="transmembrane region" description="Helical" evidence="6">
    <location>
        <begin position="111"/>
        <end position="134"/>
    </location>
</feature>
<evidence type="ECO:0000256" key="5">
    <source>
        <dbReference type="SAM" id="MobiDB-lite"/>
    </source>
</evidence>
<comment type="caution">
    <text evidence="8">The sequence shown here is derived from an EMBL/GenBank/DDBJ whole genome shotgun (WGS) entry which is preliminary data.</text>
</comment>
<keyword evidence="4 6" id="KW-0472">Membrane</keyword>
<feature type="compositionally biased region" description="Basic and acidic residues" evidence="5">
    <location>
        <begin position="513"/>
        <end position="530"/>
    </location>
</feature>
<dbReference type="PANTHER" id="PTHR24224:SF37">
    <property type="entry name" value="G-PROTEIN COUPLED RECEPTORS FAMILY 1 PROFILE DOMAIN-CONTAINING PROTEIN"/>
    <property type="match status" value="1"/>
</dbReference>
<keyword evidence="9" id="KW-1185">Reference proteome</keyword>
<dbReference type="InterPro" id="IPR052665">
    <property type="entry name" value="Neuropeptide-GPCR"/>
</dbReference>
<dbReference type="SUPFAM" id="SSF81321">
    <property type="entry name" value="Family A G protein-coupled receptor-like"/>
    <property type="match status" value="1"/>
</dbReference>
<reference evidence="8" key="1">
    <citation type="submission" date="2020-09" db="EMBL/GenBank/DDBJ databases">
        <authorList>
            <person name="Kikuchi T."/>
        </authorList>
    </citation>
    <scope>NUCLEOTIDE SEQUENCE</scope>
    <source>
        <strain evidence="8">SH1</strain>
    </source>
</reference>
<feature type="transmembrane region" description="Helical" evidence="6">
    <location>
        <begin position="244"/>
        <end position="262"/>
    </location>
</feature>
<evidence type="ECO:0000256" key="3">
    <source>
        <dbReference type="ARBA" id="ARBA00022989"/>
    </source>
</evidence>
<sequence>MAPFYEPSNGNYAPTGHELEQPAQYDDTSQSEMNVQDNYYIAAESYPTPMDEANDMTEFEEMLIKASFLAGYVYMLLAVTGIILNAYVICRLIQLAINDYERFKHGCGLPLAAMSMSDLWSLVSIIGAVVLSGFLPPSALSPAAHSAHCKITIYLIHTLTGFSTWCWLFISALRYIAVYHPLWHIKGSTLGVRTVLIMLLFALLINAWLPIVVVSSEESRTCEEQPLGLGADWNRFLHGIELCWSYILPAVLTLALDVRVIFVRPPSFTKMAQKKRKQFASRKTPLSLRQTLSDGWSQAEEKFRGFLCTQWLRHKLTKTPRISIVNEDEERKEIDNPEFQNKLNNLLGNVGRARTLTNSTWSAQSNATAASSVSVSPSGLPRIVAYAQNSWQSTCSHSAGSTKRGRKTVRRWLAITTVHLLLNAPDSMYRLASVIESSPSSPNSPSSHLIALVVRLLYFAQFCFNAAYLTAIVYKRNVRPKPRQTTPKHSTTYLRVHPEFSRPQTRTGIPESSARDKQKHADLKRRYSHDPRGLKKLNHLNVNQPLLNAPIMPASYSTETFRSEELELNTSMYSTNTSPRSPSTEPHNEYMGRVSASTSGRTSAGLLTIVSSTPPTPNFDKRPSISKRCHIAATRANSWQV</sequence>
<dbReference type="Proteomes" id="UP000614601">
    <property type="component" value="Unassembled WGS sequence"/>
</dbReference>
<organism evidence="8 9">
    <name type="scientific">Bursaphelenchus okinawaensis</name>
    <dbReference type="NCBI Taxonomy" id="465554"/>
    <lineage>
        <taxon>Eukaryota</taxon>
        <taxon>Metazoa</taxon>
        <taxon>Ecdysozoa</taxon>
        <taxon>Nematoda</taxon>
        <taxon>Chromadorea</taxon>
        <taxon>Rhabditida</taxon>
        <taxon>Tylenchina</taxon>
        <taxon>Tylenchomorpha</taxon>
        <taxon>Aphelenchoidea</taxon>
        <taxon>Aphelenchoididae</taxon>
        <taxon>Bursaphelenchus</taxon>
    </lineage>
</organism>
<keyword evidence="2 6" id="KW-0812">Transmembrane</keyword>
<feature type="compositionally biased region" description="Polar residues" evidence="5">
    <location>
        <begin position="572"/>
        <end position="585"/>
    </location>
</feature>
<evidence type="ECO:0000256" key="2">
    <source>
        <dbReference type="ARBA" id="ARBA00022692"/>
    </source>
</evidence>
<dbReference type="GO" id="GO:0004930">
    <property type="term" value="F:G protein-coupled receptor activity"/>
    <property type="evidence" value="ECO:0007669"/>
    <property type="project" value="InterPro"/>
</dbReference>
<feature type="region of interest" description="Disordered" evidence="5">
    <location>
        <begin position="497"/>
        <end position="530"/>
    </location>
</feature>
<evidence type="ECO:0000256" key="4">
    <source>
        <dbReference type="ARBA" id="ARBA00023136"/>
    </source>
</evidence>
<proteinExistence type="predicted"/>
<dbReference type="AlphaFoldDB" id="A0A811L0L7"/>
<dbReference type="Gene3D" id="1.20.1070.10">
    <property type="entry name" value="Rhodopsin 7-helix transmembrane proteins"/>
    <property type="match status" value="1"/>
</dbReference>
<feature type="transmembrane region" description="Helical" evidence="6">
    <location>
        <begin position="412"/>
        <end position="429"/>
    </location>
</feature>
<dbReference type="Proteomes" id="UP000783686">
    <property type="component" value="Unassembled WGS sequence"/>
</dbReference>
<dbReference type="InterPro" id="IPR000276">
    <property type="entry name" value="GPCR_Rhodpsn"/>
</dbReference>
<evidence type="ECO:0000259" key="7">
    <source>
        <dbReference type="PROSITE" id="PS50262"/>
    </source>
</evidence>
<protein>
    <recommendedName>
        <fullName evidence="7">G-protein coupled receptors family 1 profile domain-containing protein</fullName>
    </recommendedName>
</protein>
<dbReference type="Pfam" id="PF00001">
    <property type="entry name" value="7tm_1"/>
    <property type="match status" value="1"/>
</dbReference>
<feature type="region of interest" description="Disordered" evidence="5">
    <location>
        <begin position="572"/>
        <end position="599"/>
    </location>
</feature>
<dbReference type="OrthoDB" id="5834857at2759"/>
<feature type="transmembrane region" description="Helical" evidence="6">
    <location>
        <begin position="190"/>
        <end position="209"/>
    </location>
</feature>
<dbReference type="PANTHER" id="PTHR24224">
    <property type="entry name" value="CARDIOACCELERATORY PEPTIDE RECEPTOR-RELATED"/>
    <property type="match status" value="1"/>
</dbReference>
<gene>
    <name evidence="8" type="ORF">BOKJ2_LOCUS9280</name>
</gene>
<evidence type="ECO:0000313" key="9">
    <source>
        <dbReference type="Proteomes" id="UP000614601"/>
    </source>
</evidence>
<evidence type="ECO:0000256" key="1">
    <source>
        <dbReference type="ARBA" id="ARBA00004370"/>
    </source>
</evidence>